<evidence type="ECO:0000313" key="3">
    <source>
        <dbReference type="Proteomes" id="UP001521116"/>
    </source>
</evidence>
<comment type="caution">
    <text evidence="2">The sequence shown here is derived from an EMBL/GenBank/DDBJ whole genome shotgun (WGS) entry which is preliminary data.</text>
</comment>
<evidence type="ECO:0008006" key="4">
    <source>
        <dbReference type="Google" id="ProtNLM"/>
    </source>
</evidence>
<dbReference type="Proteomes" id="UP001521116">
    <property type="component" value="Unassembled WGS sequence"/>
</dbReference>
<sequence length="392" mass="43578">MDSSASSLANTPALQTLNPAAATASPPRARLPDAEDLADNGAPNDVHPSAAHRVFAVTELRDIILEALLDVQPSRIAAVRDLVACAAVNSLWAKSVMDSISIPARIFRTAPRPDACRFIDPDEPHPGRDMNSGSLPTIYGRDGPAECLHVHRDDLQFNPVLDDVLALSRCIDKSPTDEYRCDGIFVHANDICHPCIATAQRTALNHENYDFEPTAPMKGVLAEHSGVAEHIRDELMDWMDEQPILTRDIPCWTPNDLTAPIFRNMFLTYPPVTEIVVYFGTDNSHNRRDRFDDGYPLCRARLSCDDGVKIGHLIIALASYHTRIDWSCSDVRRLVRDSERPPPGIVGRVAWRFDDLHSIEVAYNLMADFKKGHPFVDVSRECEGVCEHAEDT</sequence>
<evidence type="ECO:0000256" key="1">
    <source>
        <dbReference type="SAM" id="MobiDB-lite"/>
    </source>
</evidence>
<name>A0ABR3SKS1_9PEZI</name>
<organism evidence="2 3">
    <name type="scientific">Neofusicoccum ribis</name>
    <dbReference type="NCBI Taxonomy" id="45134"/>
    <lineage>
        <taxon>Eukaryota</taxon>
        <taxon>Fungi</taxon>
        <taxon>Dikarya</taxon>
        <taxon>Ascomycota</taxon>
        <taxon>Pezizomycotina</taxon>
        <taxon>Dothideomycetes</taxon>
        <taxon>Dothideomycetes incertae sedis</taxon>
        <taxon>Botryosphaeriales</taxon>
        <taxon>Botryosphaeriaceae</taxon>
        <taxon>Neofusicoccum</taxon>
    </lineage>
</organism>
<reference evidence="2 3" key="1">
    <citation type="submission" date="2024-02" db="EMBL/GenBank/DDBJ databases">
        <title>De novo assembly and annotation of 12 fungi associated with fruit tree decline syndrome in Ontario, Canada.</title>
        <authorList>
            <person name="Sulman M."/>
            <person name="Ellouze W."/>
            <person name="Ilyukhin E."/>
        </authorList>
    </citation>
    <scope>NUCLEOTIDE SEQUENCE [LARGE SCALE GENOMIC DNA]</scope>
    <source>
        <strain evidence="2 3">M1-105</strain>
    </source>
</reference>
<evidence type="ECO:0000313" key="2">
    <source>
        <dbReference type="EMBL" id="KAL1622962.1"/>
    </source>
</evidence>
<keyword evidence="3" id="KW-1185">Reference proteome</keyword>
<gene>
    <name evidence="2" type="ORF">SLS56_008500</name>
</gene>
<proteinExistence type="predicted"/>
<dbReference type="EMBL" id="JAJVDC020000127">
    <property type="protein sequence ID" value="KAL1622962.1"/>
    <property type="molecule type" value="Genomic_DNA"/>
</dbReference>
<feature type="region of interest" description="Disordered" evidence="1">
    <location>
        <begin position="1"/>
        <end position="45"/>
    </location>
</feature>
<accession>A0ABR3SKS1</accession>
<feature type="compositionally biased region" description="Polar residues" evidence="1">
    <location>
        <begin position="1"/>
        <end position="18"/>
    </location>
</feature>
<protein>
    <recommendedName>
        <fullName evidence="4">F-box domain-containing protein</fullName>
    </recommendedName>
</protein>
<feature type="compositionally biased region" description="Low complexity" evidence="1">
    <location>
        <begin position="19"/>
        <end position="28"/>
    </location>
</feature>